<dbReference type="GO" id="GO:0005525">
    <property type="term" value="F:GTP binding"/>
    <property type="evidence" value="ECO:0007669"/>
    <property type="project" value="UniProtKB-KW"/>
</dbReference>
<dbReference type="InterPro" id="IPR023179">
    <property type="entry name" value="GTP-bd_ortho_bundle_sf"/>
</dbReference>
<evidence type="ECO:0000313" key="3">
    <source>
        <dbReference type="EMBL" id="KAJ6681356.1"/>
    </source>
</evidence>
<evidence type="ECO:0000256" key="2">
    <source>
        <dbReference type="ARBA" id="ARBA00023134"/>
    </source>
</evidence>
<proteinExistence type="predicted"/>
<keyword evidence="1" id="KW-0547">Nucleotide-binding</keyword>
<dbReference type="GO" id="GO:0032543">
    <property type="term" value="P:mitochondrial translation"/>
    <property type="evidence" value="ECO:0007669"/>
    <property type="project" value="TreeGrafter"/>
</dbReference>
<gene>
    <name evidence="3" type="ORF">OIU74_019771</name>
</gene>
<dbReference type="PANTHER" id="PTHR45782">
    <property type="entry name" value="MITOCHONDRIAL RIBOSOME-ASSOCIATED GTPASE 1"/>
    <property type="match status" value="1"/>
</dbReference>
<dbReference type="Proteomes" id="UP001151752">
    <property type="component" value="Chromosome 5"/>
</dbReference>
<evidence type="ECO:0000313" key="4">
    <source>
        <dbReference type="Proteomes" id="UP001151752"/>
    </source>
</evidence>
<name>A0A9Q0P4A9_9ROSI</name>
<reference evidence="3" key="1">
    <citation type="submission" date="2022-11" db="EMBL/GenBank/DDBJ databases">
        <authorList>
            <person name="Hyden B.L."/>
            <person name="Feng K."/>
            <person name="Yates T."/>
            <person name="Jawdy S."/>
            <person name="Smart L.B."/>
            <person name="Muchero W."/>
        </authorList>
    </citation>
    <scope>NUCLEOTIDE SEQUENCE</scope>
    <source>
        <tissue evidence="3">Shoot tip</tissue>
    </source>
</reference>
<dbReference type="Gene3D" id="3.40.50.300">
    <property type="entry name" value="P-loop containing nucleotide triphosphate hydrolases"/>
    <property type="match status" value="1"/>
</dbReference>
<dbReference type="GO" id="GO:0003924">
    <property type="term" value="F:GTPase activity"/>
    <property type="evidence" value="ECO:0007669"/>
    <property type="project" value="TreeGrafter"/>
</dbReference>
<comment type="caution">
    <text evidence="3">The sequence shown here is derived from an EMBL/GenBank/DDBJ whole genome shotgun (WGS) entry which is preliminary data.</text>
</comment>
<dbReference type="FunFam" id="1.10.1580.10:FF:000007">
    <property type="entry name" value="Mitochondrial GTPase 1"/>
    <property type="match status" value="1"/>
</dbReference>
<dbReference type="SUPFAM" id="SSF52540">
    <property type="entry name" value="P-loop containing nucleoside triphosphate hydrolases"/>
    <property type="match status" value="1"/>
</dbReference>
<evidence type="ECO:0000256" key="1">
    <source>
        <dbReference type="ARBA" id="ARBA00022741"/>
    </source>
</evidence>
<dbReference type="InterPro" id="IPR027417">
    <property type="entry name" value="P-loop_NTPase"/>
</dbReference>
<keyword evidence="4" id="KW-1185">Reference proteome</keyword>
<dbReference type="AlphaFoldDB" id="A0A9Q0P4A9"/>
<dbReference type="Gene3D" id="1.10.1580.10">
    <property type="match status" value="1"/>
</dbReference>
<organism evidence="3 4">
    <name type="scientific">Salix koriyanagi</name>
    <dbReference type="NCBI Taxonomy" id="2511006"/>
    <lineage>
        <taxon>Eukaryota</taxon>
        <taxon>Viridiplantae</taxon>
        <taxon>Streptophyta</taxon>
        <taxon>Embryophyta</taxon>
        <taxon>Tracheophyta</taxon>
        <taxon>Spermatophyta</taxon>
        <taxon>Magnoliopsida</taxon>
        <taxon>eudicotyledons</taxon>
        <taxon>Gunneridae</taxon>
        <taxon>Pentapetalae</taxon>
        <taxon>rosids</taxon>
        <taxon>fabids</taxon>
        <taxon>Malpighiales</taxon>
        <taxon>Salicaceae</taxon>
        <taxon>Saliceae</taxon>
        <taxon>Salix</taxon>
    </lineage>
</organism>
<dbReference type="EMBL" id="JAPFFM010000020">
    <property type="protein sequence ID" value="KAJ6681356.1"/>
    <property type="molecule type" value="Genomic_DNA"/>
</dbReference>
<accession>A0A9Q0P4A9</accession>
<sequence>MGVEVLGLWLPNPAVQFNRPPFLHLSPPARAALVTSASLSSPPPTIQIVGGRSTPSWQGSGNDVYGGETDWIDFETDLYHWTKPLRPVQWYPGHIAKTERELKEQIKLMDVVIEVRDARIPLSTTHPQMDVWLGNRKRILVLNREDMISKGRPECLGFLFCKAGNKSCLFQWPTWNGYYEAEQVCKVISGKCKCQTQRQRTPFSSRSSWNSRVPKSPRPGVTRELRWVRFGNELELLDSPGIIPMRISDQTAAIKLAICDDIGERSYDVTDVAAILVQILTKLPTVGAKALNKRYKIDADEFCGKIFIQKLSVHLFNGDTHQAAFRILSDFRKGKFGWAALERPPS</sequence>
<keyword evidence="2" id="KW-0342">GTP-binding</keyword>
<dbReference type="PANTHER" id="PTHR45782:SF5">
    <property type="entry name" value="DAR GTPASE 3, CHLOROPLASTIC"/>
    <property type="match status" value="1"/>
</dbReference>
<protein>
    <submittedName>
        <fullName evidence="3">DAR GTPASE 3 CHLOROPLASTIC</fullName>
    </submittedName>
</protein>
<dbReference type="GO" id="GO:0005739">
    <property type="term" value="C:mitochondrion"/>
    <property type="evidence" value="ECO:0007669"/>
    <property type="project" value="TreeGrafter"/>
</dbReference>
<reference evidence="3" key="2">
    <citation type="journal article" date="2023" name="Int. J. Mol. Sci.">
        <title>De Novo Assembly and Annotation of 11 Diverse Shrub Willow (Salix) Genomes Reveals Novel Gene Organization in Sex-Linked Regions.</title>
        <authorList>
            <person name="Hyden B."/>
            <person name="Feng K."/>
            <person name="Yates T.B."/>
            <person name="Jawdy S."/>
            <person name="Cereghino C."/>
            <person name="Smart L.B."/>
            <person name="Muchero W."/>
        </authorList>
    </citation>
    <scope>NUCLEOTIDE SEQUENCE</scope>
    <source>
        <tissue evidence="3">Shoot tip</tissue>
    </source>
</reference>